<evidence type="ECO:0000313" key="2">
    <source>
        <dbReference type="Proteomes" id="UP001196980"/>
    </source>
</evidence>
<sequence length="49" mass="5621">MAIIIIISPHRWQPLFDGRRTGHPETLVASGHLKKYPGPYFRMAFNVIS</sequence>
<gene>
    <name evidence="1" type="ORF">HWQ67_09750</name>
</gene>
<evidence type="ECO:0000313" key="1">
    <source>
        <dbReference type="EMBL" id="MBV6341868.1"/>
    </source>
</evidence>
<proteinExistence type="predicted"/>
<name>A0ABS6S0F1_9BACT</name>
<dbReference type="Proteomes" id="UP001196980">
    <property type="component" value="Unassembled WGS sequence"/>
</dbReference>
<organism evidence="1 2">
    <name type="scientific">Candidatus Magnetobacterium casense</name>
    <dbReference type="NCBI Taxonomy" id="1455061"/>
    <lineage>
        <taxon>Bacteria</taxon>
        <taxon>Pseudomonadati</taxon>
        <taxon>Nitrospirota</taxon>
        <taxon>Thermodesulfovibrionia</taxon>
        <taxon>Thermodesulfovibrionales</taxon>
        <taxon>Candidatus Magnetobacteriaceae</taxon>
        <taxon>Candidatus Magnetobacterium</taxon>
    </lineage>
</organism>
<comment type="caution">
    <text evidence="1">The sequence shown here is derived from an EMBL/GenBank/DDBJ whole genome shotgun (WGS) entry which is preliminary data.</text>
</comment>
<dbReference type="EMBL" id="JABXWD010000160">
    <property type="protein sequence ID" value="MBV6341868.1"/>
    <property type="molecule type" value="Genomic_DNA"/>
</dbReference>
<protein>
    <submittedName>
        <fullName evidence="1">Uncharacterized protein</fullName>
    </submittedName>
</protein>
<dbReference type="RefSeq" id="WP_218252498.1">
    <property type="nucleotide sequence ID" value="NZ_JABXWD010000160.1"/>
</dbReference>
<keyword evidence="2" id="KW-1185">Reference proteome</keyword>
<reference evidence="1 2" key="1">
    <citation type="journal article" date="2020" name="J Geophys Res Biogeosci">
        <title>Magnetotaxis as an Adaptation to Enable Bacterial Shuttling of Microbial Sulfur and Sulfur Cycling Across Aquatic Oxic#Anoxic Interfaces.</title>
        <authorList>
            <person name="Li J."/>
            <person name="Liu P."/>
            <person name="Wang J."/>
            <person name="Roberts A.P."/>
            <person name="Pan Y."/>
        </authorList>
    </citation>
    <scope>NUCLEOTIDE SEQUENCE [LARGE SCALE GENOMIC DNA]</scope>
    <source>
        <strain evidence="1 2">MYR-1_YQ</strain>
    </source>
</reference>
<accession>A0ABS6S0F1</accession>